<accession>A0A7X2TCU9</accession>
<proteinExistence type="predicted"/>
<name>A0A7X2TCU9_9CLOT</name>
<dbReference type="InterPro" id="IPR025906">
    <property type="entry name" value="YjfB_motility"/>
</dbReference>
<protein>
    <submittedName>
        <fullName evidence="1">Putative motility protein</fullName>
    </submittedName>
</protein>
<evidence type="ECO:0000313" key="1">
    <source>
        <dbReference type="EMBL" id="MSS37329.1"/>
    </source>
</evidence>
<dbReference type="Proteomes" id="UP000429958">
    <property type="component" value="Unassembled WGS sequence"/>
</dbReference>
<reference evidence="1 2" key="1">
    <citation type="submission" date="2019-08" db="EMBL/GenBank/DDBJ databases">
        <title>In-depth cultivation of the pig gut microbiome towards novel bacterial diversity and tailored functional studies.</title>
        <authorList>
            <person name="Wylensek D."/>
            <person name="Hitch T.C.A."/>
            <person name="Clavel T."/>
        </authorList>
    </citation>
    <scope>NUCLEOTIDE SEQUENCE [LARGE SCALE GENOMIC DNA]</scope>
    <source>
        <strain evidence="1 2">WCA-389-WT-23D1</strain>
    </source>
</reference>
<dbReference type="EMBL" id="VUMD01000010">
    <property type="protein sequence ID" value="MSS37329.1"/>
    <property type="molecule type" value="Genomic_DNA"/>
</dbReference>
<keyword evidence="2" id="KW-1185">Reference proteome</keyword>
<dbReference type="Pfam" id="PF14070">
    <property type="entry name" value="YjfB_motility"/>
    <property type="match status" value="1"/>
</dbReference>
<evidence type="ECO:0000313" key="2">
    <source>
        <dbReference type="Proteomes" id="UP000429958"/>
    </source>
</evidence>
<organism evidence="1 2">
    <name type="scientific">Clostridium porci</name>
    <dbReference type="NCBI Taxonomy" id="2605778"/>
    <lineage>
        <taxon>Bacteria</taxon>
        <taxon>Bacillati</taxon>
        <taxon>Bacillota</taxon>
        <taxon>Clostridia</taxon>
        <taxon>Eubacteriales</taxon>
        <taxon>Clostridiaceae</taxon>
        <taxon>Clostridium</taxon>
    </lineage>
</organism>
<sequence>MDVSMSTAPGNISFSSARWMTDMNVALLGKALDTAQIQGQALQDMMEAVPAPASRLLDVYA</sequence>
<dbReference type="RefSeq" id="WP_154472759.1">
    <property type="nucleotide sequence ID" value="NZ_DBEWUL010000125.1"/>
</dbReference>
<comment type="caution">
    <text evidence="1">The sequence shown here is derived from an EMBL/GenBank/DDBJ whole genome shotgun (WGS) entry which is preliminary data.</text>
</comment>
<dbReference type="AlphaFoldDB" id="A0A7X2TCU9"/>
<gene>
    <name evidence="1" type="ORF">FYJ39_12275</name>
</gene>